<protein>
    <recommendedName>
        <fullName evidence="2">Antitoxin</fullName>
    </recommendedName>
</protein>
<gene>
    <name evidence="3" type="ORF">Back2_10790</name>
</gene>
<dbReference type="NCBIfam" id="TIGR01552">
    <property type="entry name" value="phd_fam"/>
    <property type="match status" value="1"/>
</dbReference>
<organism evidence="3 4">
    <name type="scientific">Nocardioides baekrokdamisoli</name>
    <dbReference type="NCBI Taxonomy" id="1804624"/>
    <lineage>
        <taxon>Bacteria</taxon>
        <taxon>Bacillati</taxon>
        <taxon>Actinomycetota</taxon>
        <taxon>Actinomycetes</taxon>
        <taxon>Propionibacteriales</taxon>
        <taxon>Nocardioidaceae</taxon>
        <taxon>Nocardioides</taxon>
    </lineage>
</organism>
<comment type="function">
    <text evidence="2">Antitoxin component of a type II toxin-antitoxin (TA) system.</text>
</comment>
<dbReference type="EMBL" id="AP019307">
    <property type="protein sequence ID" value="BBH16792.1"/>
    <property type="molecule type" value="Genomic_DNA"/>
</dbReference>
<dbReference type="PANTHER" id="PTHR33713:SF10">
    <property type="entry name" value="ANTITOXIN YAFN"/>
    <property type="match status" value="1"/>
</dbReference>
<name>A0A3G9IES9_9ACTN</name>
<dbReference type="InterPro" id="IPR051405">
    <property type="entry name" value="phD/YefM_antitoxin"/>
</dbReference>
<dbReference type="KEGG" id="nbe:Back2_10790"/>
<dbReference type="SUPFAM" id="SSF143120">
    <property type="entry name" value="YefM-like"/>
    <property type="match status" value="1"/>
</dbReference>
<reference evidence="3 4" key="1">
    <citation type="submission" date="2018-11" db="EMBL/GenBank/DDBJ databases">
        <title>Complete genome sequence of Nocardioides baekrokdamisoli strain KCTC 39748.</title>
        <authorList>
            <person name="Kang S.W."/>
            <person name="Lee K.C."/>
            <person name="Kim K.K."/>
            <person name="Kim J.S."/>
            <person name="Kim D.S."/>
            <person name="Ko S.H."/>
            <person name="Yang S.H."/>
            <person name="Shin Y.K."/>
            <person name="Lee J.S."/>
        </authorList>
    </citation>
    <scope>NUCLEOTIDE SEQUENCE [LARGE SCALE GENOMIC DNA]</scope>
    <source>
        <strain evidence="3 4">KCTC 39748</strain>
    </source>
</reference>
<evidence type="ECO:0000313" key="4">
    <source>
        <dbReference type="Proteomes" id="UP000271573"/>
    </source>
</evidence>
<dbReference type="InterPro" id="IPR036165">
    <property type="entry name" value="YefM-like_sf"/>
</dbReference>
<sequence>MIMYMNTVPLATARAQLSQLVDEAMRTHERVEVTRNGRRAAVILSADDYDSLMETLDILGDAEAMAAIRESEALADDQWIPGDVVQAELRAAGRLRG</sequence>
<dbReference type="InterPro" id="IPR006442">
    <property type="entry name" value="Antitoxin_Phd/YefM"/>
</dbReference>
<dbReference type="Proteomes" id="UP000271573">
    <property type="component" value="Chromosome"/>
</dbReference>
<evidence type="ECO:0000256" key="2">
    <source>
        <dbReference type="RuleBase" id="RU362080"/>
    </source>
</evidence>
<accession>A0A3G9IES9</accession>
<dbReference type="Gene3D" id="3.40.1620.10">
    <property type="entry name" value="YefM-like domain"/>
    <property type="match status" value="1"/>
</dbReference>
<evidence type="ECO:0000256" key="1">
    <source>
        <dbReference type="ARBA" id="ARBA00009981"/>
    </source>
</evidence>
<dbReference type="AlphaFoldDB" id="A0A3G9IES9"/>
<evidence type="ECO:0000313" key="3">
    <source>
        <dbReference type="EMBL" id="BBH16792.1"/>
    </source>
</evidence>
<dbReference type="PANTHER" id="PTHR33713">
    <property type="entry name" value="ANTITOXIN YAFN-RELATED"/>
    <property type="match status" value="1"/>
</dbReference>
<proteinExistence type="inferred from homology"/>
<dbReference type="Pfam" id="PF02604">
    <property type="entry name" value="PhdYeFM_antitox"/>
    <property type="match status" value="1"/>
</dbReference>
<keyword evidence="4" id="KW-1185">Reference proteome</keyword>
<comment type="similarity">
    <text evidence="1 2">Belongs to the phD/YefM antitoxin family.</text>
</comment>